<dbReference type="Proteomes" id="UP000423396">
    <property type="component" value="Chromosome"/>
</dbReference>
<keyword evidence="3 5" id="KW-0808">Transferase</keyword>
<dbReference type="PANTHER" id="PTHR44942:SF4">
    <property type="entry name" value="METHYLTRANSFERASE TYPE 11 DOMAIN-CONTAINING PROTEIN"/>
    <property type="match status" value="1"/>
</dbReference>
<gene>
    <name evidence="5" type="ORF">D1868_03850</name>
</gene>
<dbReference type="Pfam" id="PF08241">
    <property type="entry name" value="Methyltransf_11"/>
    <property type="match status" value="1"/>
</dbReference>
<feature type="domain" description="Methyltransferase type 11" evidence="4">
    <location>
        <begin position="25"/>
        <end position="116"/>
    </location>
</feature>
<keyword evidence="6" id="KW-1185">Reference proteome</keyword>
<dbReference type="PANTHER" id="PTHR44942">
    <property type="entry name" value="METHYLTRANSF_11 DOMAIN-CONTAINING PROTEIN"/>
    <property type="match status" value="1"/>
</dbReference>
<accession>A0A650CN52</accession>
<reference evidence="5 6" key="1">
    <citation type="submission" date="2019-10" db="EMBL/GenBank/DDBJ databases">
        <title>Genome Sequences from Six Type Strain Members of the Archaeal Family Sulfolobaceae: Acidianus ambivalens, Acidianus infernus, Metallosphaera prunae, Stygiolobus azoricus, Sulfolobus metallicus, and Sulfurisphaera ohwakuensis.</title>
        <authorList>
            <person name="Counts J.A."/>
            <person name="Kelly R.M."/>
        </authorList>
    </citation>
    <scope>NUCLEOTIDE SEQUENCE [LARGE SCALE GENOMIC DNA]</scope>
    <source>
        <strain evidence="5 6">FC6</strain>
    </source>
</reference>
<dbReference type="CDD" id="cd02440">
    <property type="entry name" value="AdoMet_MTases"/>
    <property type="match status" value="1"/>
</dbReference>
<dbReference type="Gene3D" id="3.40.50.150">
    <property type="entry name" value="Vaccinia Virus protein VP39"/>
    <property type="match status" value="1"/>
</dbReference>
<dbReference type="GO" id="GO:0008757">
    <property type="term" value="F:S-adenosylmethionine-dependent methyltransferase activity"/>
    <property type="evidence" value="ECO:0007669"/>
    <property type="project" value="InterPro"/>
</dbReference>
<dbReference type="GO" id="GO:0032259">
    <property type="term" value="P:methylation"/>
    <property type="evidence" value="ECO:0007669"/>
    <property type="project" value="UniProtKB-KW"/>
</dbReference>
<dbReference type="InterPro" id="IPR013216">
    <property type="entry name" value="Methyltransf_11"/>
</dbReference>
<proteinExistence type="inferred from homology"/>
<comment type="similarity">
    <text evidence="1">Belongs to the methyltransferase superfamily.</text>
</comment>
<dbReference type="InterPro" id="IPR029063">
    <property type="entry name" value="SAM-dependent_MTases_sf"/>
</dbReference>
<evidence type="ECO:0000256" key="1">
    <source>
        <dbReference type="ARBA" id="ARBA00008361"/>
    </source>
</evidence>
<dbReference type="AlphaFoldDB" id="A0A650CN52"/>
<name>A0A650CN52_9CREN</name>
<dbReference type="KEGG" id="sazo:D1868_03850"/>
<dbReference type="EMBL" id="CP045483">
    <property type="protein sequence ID" value="QGR19193.1"/>
    <property type="molecule type" value="Genomic_DNA"/>
</dbReference>
<dbReference type="SUPFAM" id="SSF53335">
    <property type="entry name" value="S-adenosyl-L-methionine-dependent methyltransferases"/>
    <property type="match status" value="1"/>
</dbReference>
<keyword evidence="2 5" id="KW-0489">Methyltransferase</keyword>
<evidence type="ECO:0000256" key="3">
    <source>
        <dbReference type="ARBA" id="ARBA00022679"/>
    </source>
</evidence>
<dbReference type="InterPro" id="IPR051052">
    <property type="entry name" value="Diverse_substrate_MTase"/>
</dbReference>
<evidence type="ECO:0000313" key="6">
    <source>
        <dbReference type="Proteomes" id="UP000423396"/>
    </source>
</evidence>
<dbReference type="GeneID" id="42798177"/>
<organism evidence="5 6">
    <name type="scientific">Stygiolobus azoricus</name>
    <dbReference type="NCBI Taxonomy" id="41675"/>
    <lineage>
        <taxon>Archaea</taxon>
        <taxon>Thermoproteota</taxon>
        <taxon>Thermoprotei</taxon>
        <taxon>Sulfolobales</taxon>
        <taxon>Sulfolobaceae</taxon>
        <taxon>Stygiolobus</taxon>
    </lineage>
</organism>
<evidence type="ECO:0000256" key="2">
    <source>
        <dbReference type="ARBA" id="ARBA00022603"/>
    </source>
</evidence>
<evidence type="ECO:0000259" key="4">
    <source>
        <dbReference type="Pfam" id="PF08241"/>
    </source>
</evidence>
<protein>
    <submittedName>
        <fullName evidence="5">Methyltransferase domain-containing protein</fullName>
    </submittedName>
</protein>
<sequence length="165" mass="18616">MRFVLHPENPDEFLPRYISKDDIVVDLGCGPGYYCKTLVKLAKKVYCIDVDCIALSMAKESAPTASFLCESAEEVSLPSSSVDVALLANSFHDMRNKEKVVEELKRILKAGGRVIIVEWKKEQTPMGPPLSKRMSEVDYLAFFKDFSLVEKFSPSPYQFGLVLKR</sequence>
<evidence type="ECO:0000313" key="5">
    <source>
        <dbReference type="EMBL" id="QGR19193.1"/>
    </source>
</evidence>
<dbReference type="RefSeq" id="WP_156005723.1">
    <property type="nucleotide sequence ID" value="NZ_CP045483.1"/>
</dbReference>